<dbReference type="AlphaFoldDB" id="A0A0J8B1E9"/>
<organism evidence="3 4">
    <name type="scientific">Novosphingobium barchaimii LL02</name>
    <dbReference type="NCBI Taxonomy" id="1114963"/>
    <lineage>
        <taxon>Bacteria</taxon>
        <taxon>Pseudomonadati</taxon>
        <taxon>Pseudomonadota</taxon>
        <taxon>Alphaproteobacteria</taxon>
        <taxon>Sphingomonadales</taxon>
        <taxon>Sphingomonadaceae</taxon>
        <taxon>Novosphingobium</taxon>
    </lineage>
</organism>
<dbReference type="EMBL" id="JACU01000001">
    <property type="protein sequence ID" value="KMS60210.1"/>
    <property type="molecule type" value="Genomic_DNA"/>
</dbReference>
<dbReference type="PATRIC" id="fig|1114963.3.peg.106"/>
<gene>
    <name evidence="3" type="ORF">V474_00530</name>
</gene>
<feature type="transmembrane region" description="Helical" evidence="1">
    <location>
        <begin position="354"/>
        <end position="376"/>
    </location>
</feature>
<protein>
    <submittedName>
        <fullName evidence="3">Membrane protein</fullName>
    </submittedName>
</protein>
<feature type="transmembrane region" description="Helical" evidence="1">
    <location>
        <begin position="33"/>
        <end position="55"/>
    </location>
</feature>
<feature type="transmembrane region" description="Helical" evidence="1">
    <location>
        <begin position="122"/>
        <end position="152"/>
    </location>
</feature>
<feature type="transmembrane region" description="Helical" evidence="1">
    <location>
        <begin position="382"/>
        <end position="403"/>
    </location>
</feature>
<dbReference type="Proteomes" id="UP000052268">
    <property type="component" value="Unassembled WGS sequence"/>
</dbReference>
<evidence type="ECO:0000313" key="4">
    <source>
        <dbReference type="Proteomes" id="UP000052268"/>
    </source>
</evidence>
<feature type="domain" description="DUF418" evidence="2">
    <location>
        <begin position="260"/>
        <end position="419"/>
    </location>
</feature>
<reference evidence="3 4" key="1">
    <citation type="journal article" date="2015" name="G3 (Bethesda)">
        <title>Insights into Ongoing Evolution of the Hexachlorocyclohexane Catabolic Pathway from Comparative Genomics of Ten Sphingomonadaceae Strains.</title>
        <authorList>
            <person name="Pearce S.L."/>
            <person name="Oakeshott J.G."/>
            <person name="Pandey G."/>
        </authorList>
    </citation>
    <scope>NUCLEOTIDE SEQUENCE [LARGE SCALE GENOMIC DNA]</scope>
    <source>
        <strain evidence="3 4">LL02</strain>
    </source>
</reference>
<name>A0A0J8B1E9_9SPHN</name>
<feature type="transmembrane region" description="Helical" evidence="1">
    <location>
        <begin position="275"/>
        <end position="298"/>
    </location>
</feature>
<evidence type="ECO:0000313" key="3">
    <source>
        <dbReference type="EMBL" id="KMS60210.1"/>
    </source>
</evidence>
<dbReference type="RefSeq" id="WP_082699543.1">
    <property type="nucleotide sequence ID" value="NZ_KQ130452.1"/>
</dbReference>
<keyword evidence="1" id="KW-1133">Transmembrane helix</keyword>
<evidence type="ECO:0000259" key="2">
    <source>
        <dbReference type="Pfam" id="PF04235"/>
    </source>
</evidence>
<keyword evidence="4" id="KW-1185">Reference proteome</keyword>
<feature type="transmembrane region" description="Helical" evidence="1">
    <location>
        <begin position="242"/>
        <end position="263"/>
    </location>
</feature>
<accession>A0A0J8B1E9</accession>
<sequence>MPVSQGLTPDDIPAPDADEALPAPLPRLATLDLIRGVAVLGILTINIAGFAGPMISSTTPNLPWPVGPLDEAAYAFNFLFFEGKMRALFSLLFGAGLVLFYERTEAAGRDGDLQQLRRLGWLLLLGILHYLLLWWGDILFVYAACGIAALLLRPLSNRAMLGMALGLYYGWHVWGMLDSAAAITAETAVRQHLAGPAQISLFTERIEPMHAWAAQELREARLGYLDLIHIKLAQRPFWQVQMISGVFSETLPLMLIGMVAYRRGFFDGRLPRRQLAELSFTCTFAGFALTAMFLAWAWQRHFPPVAMNAALVWGLAMPHLLGGCGYAGLLVLAAPRLASTRIGRRLTAAGRMAFSNYVLTSLVMTFAFYGWGLGLFGTVGPLAQWGFVVAGWTLMLAWSPIWLRHFRRGPLEWLWRSLVEHSVLANRL</sequence>
<proteinExistence type="predicted"/>
<comment type="caution">
    <text evidence="3">The sequence shown here is derived from an EMBL/GenBank/DDBJ whole genome shotgun (WGS) entry which is preliminary data.</text>
</comment>
<feature type="transmembrane region" description="Helical" evidence="1">
    <location>
        <begin position="310"/>
        <end position="333"/>
    </location>
</feature>
<dbReference type="PANTHER" id="PTHR30590">
    <property type="entry name" value="INNER MEMBRANE PROTEIN"/>
    <property type="match status" value="1"/>
</dbReference>
<feature type="transmembrane region" description="Helical" evidence="1">
    <location>
        <begin position="75"/>
        <end position="101"/>
    </location>
</feature>
<evidence type="ECO:0000256" key="1">
    <source>
        <dbReference type="SAM" id="Phobius"/>
    </source>
</evidence>
<dbReference type="InterPro" id="IPR052529">
    <property type="entry name" value="Bact_Transport_Assoc"/>
</dbReference>
<dbReference type="Pfam" id="PF04235">
    <property type="entry name" value="DUF418"/>
    <property type="match status" value="1"/>
</dbReference>
<keyword evidence="1" id="KW-0812">Transmembrane</keyword>
<keyword evidence="1" id="KW-0472">Membrane</keyword>
<dbReference type="OrthoDB" id="9807744at2"/>
<dbReference type="PANTHER" id="PTHR30590:SF2">
    <property type="entry name" value="INNER MEMBRANE PROTEIN"/>
    <property type="match status" value="1"/>
</dbReference>
<dbReference type="InterPro" id="IPR007349">
    <property type="entry name" value="DUF418"/>
</dbReference>